<dbReference type="EMBL" id="CP011112">
    <property type="protein sequence ID" value="AKU18438.1"/>
    <property type="molecule type" value="Genomic_DNA"/>
</dbReference>
<evidence type="ECO:0000313" key="2">
    <source>
        <dbReference type="Proteomes" id="UP000066480"/>
    </source>
</evidence>
<evidence type="ECO:0000313" key="1">
    <source>
        <dbReference type="EMBL" id="AKU18438.1"/>
    </source>
</evidence>
<dbReference type="STRING" id="571913.VV02_25600"/>
<gene>
    <name evidence="1" type="ORF">VV02_25600</name>
</gene>
<name>A0A0K1JPC5_9MICO</name>
<protein>
    <recommendedName>
        <fullName evidence="3">DUF1499 domain-containing protein</fullName>
    </recommendedName>
</protein>
<dbReference type="KEGG" id="lmoi:VV02_25600"/>
<accession>A0A0K1JPC5</accession>
<sequence length="114" mass="12111">MARKRTRTVVAPVAAAAAHQATLDALVEVMGKPGSVHVMGDTITAHSKVSWRSWGEVVTVTIRPDHSGSRLVITSTSVLPTQVVDMGKHNKNLDSLLTVLGGRLGVPVHEVSRT</sequence>
<dbReference type="AlphaFoldDB" id="A0A0K1JPC5"/>
<keyword evidence="2" id="KW-1185">Reference proteome</keyword>
<reference evidence="1 2" key="1">
    <citation type="submission" date="2015-03" db="EMBL/GenBank/DDBJ databases">
        <title>Luteipulveratus halotolerans sp. nov., a novel actinobacterium (Dermacoccaceae) from Sarawak, Malaysia.</title>
        <authorList>
            <person name="Juboi H."/>
            <person name="Basik A."/>
            <person name="Shamsul S.S."/>
            <person name="Arnold P."/>
            <person name="Schmitt E.K."/>
            <person name="Sanglier J.-J."/>
            <person name="Yeo T."/>
        </authorList>
    </citation>
    <scope>NUCLEOTIDE SEQUENCE [LARGE SCALE GENOMIC DNA]</scope>
    <source>
        <strain evidence="1 2">MN07-A0370</strain>
    </source>
</reference>
<dbReference type="Proteomes" id="UP000066480">
    <property type="component" value="Chromosome"/>
</dbReference>
<proteinExistence type="predicted"/>
<evidence type="ECO:0008006" key="3">
    <source>
        <dbReference type="Google" id="ProtNLM"/>
    </source>
</evidence>
<organism evidence="1 2">
    <name type="scientific">Luteipulveratus mongoliensis</name>
    <dbReference type="NCBI Taxonomy" id="571913"/>
    <lineage>
        <taxon>Bacteria</taxon>
        <taxon>Bacillati</taxon>
        <taxon>Actinomycetota</taxon>
        <taxon>Actinomycetes</taxon>
        <taxon>Micrococcales</taxon>
        <taxon>Dermacoccaceae</taxon>
        <taxon>Luteipulveratus</taxon>
    </lineage>
</organism>
<dbReference type="RefSeq" id="WP_052596260.1">
    <property type="nucleotide sequence ID" value="NZ_CP011112.1"/>
</dbReference>
<dbReference type="OrthoDB" id="4571327at2"/>